<dbReference type="PANTHER" id="PTHR46685">
    <property type="entry name" value="28S RIBOSOMAL PROTEIN S15, MITOCHONDRIAL"/>
    <property type="match status" value="1"/>
</dbReference>
<dbReference type="SMART" id="SM01387">
    <property type="entry name" value="Ribosomal_S15"/>
    <property type="match status" value="1"/>
</dbReference>
<dbReference type="Pfam" id="PF00312">
    <property type="entry name" value="Ribosomal_S15"/>
    <property type="match status" value="1"/>
</dbReference>
<evidence type="ECO:0000256" key="6">
    <source>
        <dbReference type="ARBA" id="ARBA00023274"/>
    </source>
</evidence>
<dbReference type="InterPro" id="IPR009068">
    <property type="entry name" value="uS15_NS1_RNA-bd_sf"/>
</dbReference>
<proteinExistence type="inferred from homology"/>
<evidence type="ECO:0000256" key="3">
    <source>
        <dbReference type="ARBA" id="ARBA00022946"/>
    </source>
</evidence>
<dbReference type="Proteomes" id="UP000663879">
    <property type="component" value="Unassembled WGS sequence"/>
</dbReference>
<evidence type="ECO:0000256" key="9">
    <source>
        <dbReference type="RuleBase" id="RU003919"/>
    </source>
</evidence>
<comment type="subcellular location">
    <subcellularLocation>
        <location evidence="1">Mitochondrion</location>
    </subcellularLocation>
</comment>
<gene>
    <name evidence="10" type="ORF">OXX778_LOCUS6068</name>
</gene>
<dbReference type="AlphaFoldDB" id="A0A813SDG6"/>
<comment type="similarity">
    <text evidence="2 9">Belongs to the universal ribosomal protein uS15 family.</text>
</comment>
<sequence length="263" mass="31736">MISVIRLKSINPNIINCSKNAILGTLFSRGFITNNEQEWIKENSKQLLEQVKKENSVKLPIDPKAPQLYFDKSEQFKKANDVVKKILSLEYATRDDFKRYENNLIQKNFQRLPTEGDSLEIQIAMHTVQIRRMIRNLEESKGKNKTVEFFLYRQIHRRDRLMLDLFFKDNKRFEWLKEQLGLKNYQLKETQPYKRVTRYEKFVSEVKQTTREKRLQKLQELKAQFESQKQSFIEERNKVFEEIQRDIQDLGFNEIKFPEICKN</sequence>
<dbReference type="SUPFAM" id="SSF47060">
    <property type="entry name" value="S15/NS1 RNA-binding domain"/>
    <property type="match status" value="1"/>
</dbReference>
<dbReference type="GO" id="GO:0032543">
    <property type="term" value="P:mitochondrial translation"/>
    <property type="evidence" value="ECO:0007669"/>
    <property type="project" value="TreeGrafter"/>
</dbReference>
<dbReference type="InterPro" id="IPR052137">
    <property type="entry name" value="uS15_ribosomal"/>
</dbReference>
<comment type="caution">
    <text evidence="10">The sequence shown here is derived from an EMBL/GenBank/DDBJ whole genome shotgun (WGS) entry which is preliminary data.</text>
</comment>
<evidence type="ECO:0000256" key="2">
    <source>
        <dbReference type="ARBA" id="ARBA00008434"/>
    </source>
</evidence>
<name>A0A813SDG6_9BILA</name>
<protein>
    <recommendedName>
        <fullName evidence="7">Small ribosomal subunit protein uS15m</fullName>
    </recommendedName>
    <alternativeName>
        <fullName evidence="8">28S ribosomal protein S15, mitochondrial</fullName>
    </alternativeName>
</protein>
<dbReference type="GO" id="GO:0003723">
    <property type="term" value="F:RNA binding"/>
    <property type="evidence" value="ECO:0007669"/>
    <property type="project" value="TreeGrafter"/>
</dbReference>
<accession>A0A813SDG6</accession>
<evidence type="ECO:0000256" key="4">
    <source>
        <dbReference type="ARBA" id="ARBA00022980"/>
    </source>
</evidence>
<evidence type="ECO:0000313" key="11">
    <source>
        <dbReference type="Proteomes" id="UP000663879"/>
    </source>
</evidence>
<evidence type="ECO:0000256" key="7">
    <source>
        <dbReference type="ARBA" id="ARBA00035249"/>
    </source>
</evidence>
<reference evidence="10" key="1">
    <citation type="submission" date="2021-02" db="EMBL/GenBank/DDBJ databases">
        <authorList>
            <person name="Nowell W R."/>
        </authorList>
    </citation>
    <scope>NUCLEOTIDE SEQUENCE</scope>
    <source>
        <strain evidence="10">Ploen Becks lab</strain>
    </source>
</reference>
<dbReference type="GO" id="GO:0005763">
    <property type="term" value="C:mitochondrial small ribosomal subunit"/>
    <property type="evidence" value="ECO:0007669"/>
    <property type="project" value="TreeGrafter"/>
</dbReference>
<dbReference type="Gene3D" id="1.10.287.10">
    <property type="entry name" value="S15/NS1, RNA-binding"/>
    <property type="match status" value="1"/>
</dbReference>
<keyword evidence="4 9" id="KW-0689">Ribosomal protein</keyword>
<keyword evidence="6 9" id="KW-0687">Ribonucleoprotein</keyword>
<dbReference type="GO" id="GO:0003735">
    <property type="term" value="F:structural constituent of ribosome"/>
    <property type="evidence" value="ECO:0007669"/>
    <property type="project" value="InterPro"/>
</dbReference>
<dbReference type="PANTHER" id="PTHR46685:SF1">
    <property type="entry name" value="SMALL RIBOSOMAL SUBUNIT PROTEIN US15M"/>
    <property type="match status" value="1"/>
</dbReference>
<dbReference type="InterPro" id="IPR000589">
    <property type="entry name" value="Ribosomal_uS15"/>
</dbReference>
<evidence type="ECO:0000313" key="10">
    <source>
        <dbReference type="EMBL" id="CAF0793012.1"/>
    </source>
</evidence>
<keyword evidence="3" id="KW-0809">Transit peptide</keyword>
<organism evidence="10 11">
    <name type="scientific">Brachionus calyciflorus</name>
    <dbReference type="NCBI Taxonomy" id="104777"/>
    <lineage>
        <taxon>Eukaryota</taxon>
        <taxon>Metazoa</taxon>
        <taxon>Spiralia</taxon>
        <taxon>Gnathifera</taxon>
        <taxon>Rotifera</taxon>
        <taxon>Eurotatoria</taxon>
        <taxon>Monogononta</taxon>
        <taxon>Pseudotrocha</taxon>
        <taxon>Ploima</taxon>
        <taxon>Brachionidae</taxon>
        <taxon>Brachionus</taxon>
    </lineage>
</organism>
<evidence type="ECO:0000256" key="8">
    <source>
        <dbReference type="ARBA" id="ARBA00035528"/>
    </source>
</evidence>
<dbReference type="EMBL" id="CAJNOC010000697">
    <property type="protein sequence ID" value="CAF0793012.1"/>
    <property type="molecule type" value="Genomic_DNA"/>
</dbReference>
<evidence type="ECO:0000256" key="5">
    <source>
        <dbReference type="ARBA" id="ARBA00023128"/>
    </source>
</evidence>
<evidence type="ECO:0000256" key="1">
    <source>
        <dbReference type="ARBA" id="ARBA00004173"/>
    </source>
</evidence>
<keyword evidence="11" id="KW-1185">Reference proteome</keyword>
<dbReference type="OrthoDB" id="441444at2759"/>
<keyword evidence="5" id="KW-0496">Mitochondrion</keyword>